<dbReference type="GO" id="GO:0016757">
    <property type="term" value="F:glycosyltransferase activity"/>
    <property type="evidence" value="ECO:0007669"/>
    <property type="project" value="InterPro"/>
</dbReference>
<dbReference type="EMBL" id="JACXAE010000025">
    <property type="protein sequence ID" value="MBD2771528.1"/>
    <property type="molecule type" value="Genomic_DNA"/>
</dbReference>
<dbReference type="InterPro" id="IPR001296">
    <property type="entry name" value="Glyco_trans_1"/>
</dbReference>
<evidence type="ECO:0000313" key="4">
    <source>
        <dbReference type="Proteomes" id="UP000629098"/>
    </source>
</evidence>
<evidence type="ECO:0000259" key="1">
    <source>
        <dbReference type="Pfam" id="PF00534"/>
    </source>
</evidence>
<dbReference type="PANTHER" id="PTHR12526:SF630">
    <property type="entry name" value="GLYCOSYLTRANSFERASE"/>
    <property type="match status" value="1"/>
</dbReference>
<dbReference type="InterPro" id="IPR011990">
    <property type="entry name" value="TPR-like_helical_dom_sf"/>
</dbReference>
<proteinExistence type="predicted"/>
<dbReference type="CDD" id="cd03801">
    <property type="entry name" value="GT4_PimA-like"/>
    <property type="match status" value="1"/>
</dbReference>
<dbReference type="AlphaFoldDB" id="A0A8J7BWT3"/>
<sequence length="755" mass="85728">MNKHILLHTDDPGIGEVAQYNHTLLCGLAALGYRLTCVQSQSSNPMVSVQKQLGIEHLWLDFDTISEPERAISDQSCAEKIFVITKPDLIIFSDTCPFSNSGAKYVAIQQGIPFIVVIGLVDHRAPGTSSLILNELSRFYRCAMAVIALSKENLNLLHQLYGLPENKGQVIYPGIPAKCFARTEQSVCDRLREQLSIPQNGLVCFTSAPLEAVKGYNYQLAAMQKLKGTEVWDSLYFIWVGSGELENQLRFLLNQLQITNDKVKMLGKRWDIPDLLDASDIFILTSIIEGMPLSIMEAMAKGLPVIATAVSGVPEQLGDTGKLLPDPKIDPHATVNELVTTIQAWFANLQLRHQSANACKTRAQHLFKEERMISETHALIESVFNIEQQVKAMMKKALNLLNSSNSIEAALIAEQAANLGINIPEMHFVRAICLSANNHNQQAFEAAKAELEINPTHRPSQEIVDNFSRKMYGQMTKIPRQKNPRINVVIFSKDRACQLELLLRSFKKYFTEWEQAEKTVIYKAEHHTLEQGYQLCQKLHPEFSYVSESSTPFKQATSNAINENNALTMFLVDDIVFKEQFSLQDPEFKQFSNDLKILCLSLRLYPKVNYCYVINRHVSVPQFREDGVWRWVDSEGDWGYPMSLDGNIFSTPIIQCLTENLQFYNPNSFEILMARNAKYLENTPFMLCYQENSKLLNIPANKVQDTCPARFGNLITPEELNQRFLNGERILLEPFIYQQNNAVHVELPYNFEKIK</sequence>
<dbReference type="SUPFAM" id="SSF53756">
    <property type="entry name" value="UDP-Glycosyltransferase/glycogen phosphorylase"/>
    <property type="match status" value="1"/>
</dbReference>
<protein>
    <submittedName>
        <fullName evidence="3">Glycosyltransferase family 4 protein</fullName>
    </submittedName>
</protein>
<name>A0A8J7BWT3_9CYAN</name>
<dbReference type="SUPFAM" id="SSF48452">
    <property type="entry name" value="TPR-like"/>
    <property type="match status" value="1"/>
</dbReference>
<reference evidence="3" key="1">
    <citation type="submission" date="2020-09" db="EMBL/GenBank/DDBJ databases">
        <title>Iningainema tapete sp. nov. (Scytonemataceae, Cyanobacteria) from greenhouses in central Florida (USA) produces two types of nodularin with biosynthetic potential for microcystin-LR and anabaenopeptins.</title>
        <authorList>
            <person name="Berthold D.E."/>
            <person name="Lefler F.W."/>
            <person name="Huang I.-S."/>
            <person name="Abdulla H."/>
            <person name="Zimba P.V."/>
            <person name="Laughinghouse H.D. IV."/>
        </authorList>
    </citation>
    <scope>NUCLEOTIDE SEQUENCE</scope>
    <source>
        <strain evidence="3">BLCCT55</strain>
    </source>
</reference>
<comment type="caution">
    <text evidence="3">The sequence shown here is derived from an EMBL/GenBank/DDBJ whole genome shotgun (WGS) entry which is preliminary data.</text>
</comment>
<dbReference type="PANTHER" id="PTHR12526">
    <property type="entry name" value="GLYCOSYLTRANSFERASE"/>
    <property type="match status" value="1"/>
</dbReference>
<organism evidence="3 4">
    <name type="scientific">Iningainema tapete BLCC-T55</name>
    <dbReference type="NCBI Taxonomy" id="2748662"/>
    <lineage>
        <taxon>Bacteria</taxon>
        <taxon>Bacillati</taxon>
        <taxon>Cyanobacteriota</taxon>
        <taxon>Cyanophyceae</taxon>
        <taxon>Nostocales</taxon>
        <taxon>Scytonemataceae</taxon>
        <taxon>Iningainema tapete</taxon>
    </lineage>
</organism>
<dbReference type="Proteomes" id="UP000629098">
    <property type="component" value="Unassembled WGS sequence"/>
</dbReference>
<dbReference type="Pfam" id="PF13439">
    <property type="entry name" value="Glyco_transf_4"/>
    <property type="match status" value="1"/>
</dbReference>
<feature type="domain" description="Glycosyltransferase subfamily 4-like N-terminal" evidence="2">
    <location>
        <begin position="17"/>
        <end position="176"/>
    </location>
</feature>
<dbReference type="RefSeq" id="WP_190825819.1">
    <property type="nucleotide sequence ID" value="NZ_CAWPPI010000025.1"/>
</dbReference>
<accession>A0A8J7BWT3</accession>
<keyword evidence="4" id="KW-1185">Reference proteome</keyword>
<gene>
    <name evidence="3" type="ORF">ICL16_05215</name>
</gene>
<dbReference type="InterPro" id="IPR028098">
    <property type="entry name" value="Glyco_trans_4-like_N"/>
</dbReference>
<dbReference type="Gene3D" id="3.40.50.2000">
    <property type="entry name" value="Glycogen Phosphorylase B"/>
    <property type="match status" value="2"/>
</dbReference>
<dbReference type="Pfam" id="PF00534">
    <property type="entry name" value="Glycos_transf_1"/>
    <property type="match status" value="1"/>
</dbReference>
<feature type="domain" description="Glycosyl transferase family 1" evidence="1">
    <location>
        <begin position="190"/>
        <end position="338"/>
    </location>
</feature>
<evidence type="ECO:0000259" key="2">
    <source>
        <dbReference type="Pfam" id="PF13439"/>
    </source>
</evidence>
<evidence type="ECO:0000313" key="3">
    <source>
        <dbReference type="EMBL" id="MBD2771528.1"/>
    </source>
</evidence>